<evidence type="ECO:0000313" key="2">
    <source>
        <dbReference type="Proteomes" id="UP001470230"/>
    </source>
</evidence>
<keyword evidence="2" id="KW-1185">Reference proteome</keyword>
<reference evidence="1 2" key="1">
    <citation type="submission" date="2024-04" db="EMBL/GenBank/DDBJ databases">
        <title>Tritrichomonas musculus Genome.</title>
        <authorList>
            <person name="Alves-Ferreira E."/>
            <person name="Grigg M."/>
            <person name="Lorenzi H."/>
            <person name="Galac M."/>
        </authorList>
    </citation>
    <scope>NUCLEOTIDE SEQUENCE [LARGE SCALE GENOMIC DNA]</scope>
    <source>
        <strain evidence="1 2">EAF2021</strain>
    </source>
</reference>
<organism evidence="1 2">
    <name type="scientific">Tritrichomonas musculus</name>
    <dbReference type="NCBI Taxonomy" id="1915356"/>
    <lineage>
        <taxon>Eukaryota</taxon>
        <taxon>Metamonada</taxon>
        <taxon>Parabasalia</taxon>
        <taxon>Tritrichomonadida</taxon>
        <taxon>Tritrichomonadidae</taxon>
        <taxon>Tritrichomonas</taxon>
    </lineage>
</organism>
<accession>A0ABR2JXG0</accession>
<dbReference type="SUPFAM" id="SSF49785">
    <property type="entry name" value="Galactose-binding domain-like"/>
    <property type="match status" value="1"/>
</dbReference>
<dbReference type="EMBL" id="JAPFFF010000008">
    <property type="protein sequence ID" value="KAK8883464.1"/>
    <property type="molecule type" value="Genomic_DNA"/>
</dbReference>
<dbReference type="Proteomes" id="UP001470230">
    <property type="component" value="Unassembled WGS sequence"/>
</dbReference>
<evidence type="ECO:0008006" key="3">
    <source>
        <dbReference type="Google" id="ProtNLM"/>
    </source>
</evidence>
<gene>
    <name evidence="1" type="ORF">M9Y10_042551</name>
</gene>
<dbReference type="InterPro" id="IPR008979">
    <property type="entry name" value="Galactose-bd-like_sf"/>
</dbReference>
<evidence type="ECO:0000313" key="1">
    <source>
        <dbReference type="EMBL" id="KAK8883464.1"/>
    </source>
</evidence>
<sequence>MVSFLASNQNKYDPDFVASVSSNDIYNLICPEDENKNIFCFRYVHIKEPSSLSIELEKEVFISRIVFYTPPDKYPKSVSCKIGEIFLINDFKFESKKCQEIILEKPTKIKSLQFIIHDINDGEVHFSRINRIELFTPENTAVFESLLQESKDHDRHRCGVILIASHYDTNYFYLKNDSKHWITTNNKPGSWLQIELTKGYAILTGFRFRKTKNHLTLHYKIIATDDKNKEERTWKTLLDVKNENEINVTRKFNELSPRVKFIRLVQTGKNIKNDELKLKHFELFGYYFDGPIPYN</sequence>
<dbReference type="Gene3D" id="2.60.120.260">
    <property type="entry name" value="Galactose-binding domain-like"/>
    <property type="match status" value="1"/>
</dbReference>
<comment type="caution">
    <text evidence="1">The sequence shown here is derived from an EMBL/GenBank/DDBJ whole genome shotgun (WGS) entry which is preliminary data.</text>
</comment>
<name>A0ABR2JXG0_9EUKA</name>
<protein>
    <recommendedName>
        <fullName evidence="3">F5/8 type C domain-containing protein</fullName>
    </recommendedName>
</protein>
<proteinExistence type="predicted"/>